<dbReference type="EMBL" id="JZXN01000017">
    <property type="protein sequence ID" value="KKB26685.1"/>
    <property type="molecule type" value="Genomic_DNA"/>
</dbReference>
<dbReference type="PANTHER" id="PTHR48012:SF10">
    <property type="entry name" value="FI20177P1"/>
    <property type="match status" value="1"/>
</dbReference>
<dbReference type="PROSITE" id="PS00107">
    <property type="entry name" value="PROTEIN_KINASE_ATP"/>
    <property type="match status" value="1"/>
</dbReference>
<comment type="catalytic activity">
    <reaction evidence="8">
        <text>L-seryl-[protein] + ATP = O-phospho-L-seryl-[protein] + ADP + H(+)</text>
        <dbReference type="Rhea" id="RHEA:17989"/>
        <dbReference type="Rhea" id="RHEA-COMP:9863"/>
        <dbReference type="Rhea" id="RHEA-COMP:11604"/>
        <dbReference type="ChEBI" id="CHEBI:15378"/>
        <dbReference type="ChEBI" id="CHEBI:29999"/>
        <dbReference type="ChEBI" id="CHEBI:30616"/>
        <dbReference type="ChEBI" id="CHEBI:83421"/>
        <dbReference type="ChEBI" id="CHEBI:456216"/>
        <dbReference type="EC" id="2.7.11.1"/>
    </reaction>
</comment>
<dbReference type="CDD" id="cd14014">
    <property type="entry name" value="STKc_PknB_like"/>
    <property type="match status" value="1"/>
</dbReference>
<evidence type="ECO:0000256" key="4">
    <source>
        <dbReference type="ARBA" id="ARBA00022741"/>
    </source>
</evidence>
<dbReference type="InterPro" id="IPR000719">
    <property type="entry name" value="Prot_kinase_dom"/>
</dbReference>
<evidence type="ECO:0000256" key="2">
    <source>
        <dbReference type="ARBA" id="ARBA00022527"/>
    </source>
</evidence>
<evidence type="ECO:0000259" key="11">
    <source>
        <dbReference type="PROSITE" id="PS50011"/>
    </source>
</evidence>
<dbReference type="PANTHER" id="PTHR48012">
    <property type="entry name" value="STERILE20-LIKE KINASE, ISOFORM B-RELATED"/>
    <property type="match status" value="1"/>
</dbReference>
<dbReference type="Gene3D" id="1.10.510.10">
    <property type="entry name" value="Transferase(Phosphotransferase) domain 1"/>
    <property type="match status" value="1"/>
</dbReference>
<accession>A0A0F5H0N3</accession>
<gene>
    <name evidence="12" type="ORF">MMELEA_00670</name>
</gene>
<keyword evidence="10" id="KW-1133">Transmembrane helix</keyword>
<dbReference type="GO" id="GO:0005737">
    <property type="term" value="C:cytoplasm"/>
    <property type="evidence" value="ECO:0007669"/>
    <property type="project" value="TreeGrafter"/>
</dbReference>
<dbReference type="SUPFAM" id="SSF56112">
    <property type="entry name" value="Protein kinase-like (PK-like)"/>
    <property type="match status" value="1"/>
</dbReference>
<evidence type="ECO:0000313" key="13">
    <source>
        <dbReference type="Proteomes" id="UP000033750"/>
    </source>
</evidence>
<keyword evidence="6 9" id="KW-0067">ATP-binding</keyword>
<dbReference type="Pfam" id="PF00069">
    <property type="entry name" value="Pkinase"/>
    <property type="match status" value="1"/>
</dbReference>
<organism evidence="12 13">
    <name type="scientific">Mycoplasmopsis meleagridis ATCC 25294</name>
    <dbReference type="NCBI Taxonomy" id="1264554"/>
    <lineage>
        <taxon>Bacteria</taxon>
        <taxon>Bacillati</taxon>
        <taxon>Mycoplasmatota</taxon>
        <taxon>Mycoplasmoidales</taxon>
        <taxon>Metamycoplasmataceae</taxon>
        <taxon>Mycoplasmopsis</taxon>
    </lineage>
</organism>
<evidence type="ECO:0000256" key="7">
    <source>
        <dbReference type="ARBA" id="ARBA00047899"/>
    </source>
</evidence>
<dbReference type="PROSITE" id="PS00108">
    <property type="entry name" value="PROTEIN_KINASE_ST"/>
    <property type="match status" value="1"/>
</dbReference>
<dbReference type="InterPro" id="IPR050629">
    <property type="entry name" value="STE20/SPS1-PAK"/>
</dbReference>
<evidence type="ECO:0000256" key="5">
    <source>
        <dbReference type="ARBA" id="ARBA00022777"/>
    </source>
</evidence>
<dbReference type="AlphaFoldDB" id="A0A0F5H0N3"/>
<keyword evidence="3" id="KW-0808">Transferase</keyword>
<reference evidence="12 13" key="1">
    <citation type="submission" date="2015-03" db="EMBL/GenBank/DDBJ databases">
        <title>Genome sequence of Mycoplasma meleagridis strain ATCC 25294.</title>
        <authorList>
            <person name="Yacoub E."/>
            <person name="Blanchard A."/>
            <person name="Sirand-Pugnet P."/>
            <person name="Mardassi B.B.A."/>
        </authorList>
    </citation>
    <scope>NUCLEOTIDE SEQUENCE [LARGE SCALE GENOMIC DNA]</scope>
    <source>
        <strain evidence="12 13">ATCC 25294</strain>
    </source>
</reference>
<name>A0A0F5H0N3_9BACT</name>
<evidence type="ECO:0000256" key="9">
    <source>
        <dbReference type="PROSITE-ProRule" id="PRU10141"/>
    </source>
</evidence>
<dbReference type="OrthoDB" id="9788659at2"/>
<keyword evidence="10" id="KW-0812">Transmembrane</keyword>
<keyword evidence="4 9" id="KW-0547">Nucleotide-binding</keyword>
<evidence type="ECO:0000313" key="12">
    <source>
        <dbReference type="EMBL" id="KKB26685.1"/>
    </source>
</evidence>
<dbReference type="Proteomes" id="UP000033750">
    <property type="component" value="Unassembled WGS sequence"/>
</dbReference>
<comment type="similarity">
    <text evidence="1">Belongs to the protein kinase superfamily. STE Ser/Thr protein kinase family. STE20 subfamily.</text>
</comment>
<feature type="transmembrane region" description="Helical" evidence="10">
    <location>
        <begin position="304"/>
        <end position="326"/>
    </location>
</feature>
<dbReference type="RefSeq" id="WP_046097028.1">
    <property type="nucleotide sequence ID" value="NZ_JZXN01000017.1"/>
</dbReference>
<dbReference type="InterPro" id="IPR017441">
    <property type="entry name" value="Protein_kinase_ATP_BS"/>
</dbReference>
<keyword evidence="2 12" id="KW-0723">Serine/threonine-protein kinase</keyword>
<evidence type="ECO:0000256" key="10">
    <source>
        <dbReference type="SAM" id="Phobius"/>
    </source>
</evidence>
<dbReference type="SMART" id="SM00220">
    <property type="entry name" value="S_TKc"/>
    <property type="match status" value="1"/>
</dbReference>
<keyword evidence="10" id="KW-0472">Membrane</keyword>
<dbReference type="GO" id="GO:0004674">
    <property type="term" value="F:protein serine/threonine kinase activity"/>
    <property type="evidence" value="ECO:0007669"/>
    <property type="project" value="UniProtKB-KW"/>
</dbReference>
<evidence type="ECO:0000256" key="3">
    <source>
        <dbReference type="ARBA" id="ARBA00022679"/>
    </source>
</evidence>
<dbReference type="PROSITE" id="PS50011">
    <property type="entry name" value="PROTEIN_KINASE_DOM"/>
    <property type="match status" value="1"/>
</dbReference>
<feature type="binding site" evidence="9">
    <location>
        <position position="44"/>
    </location>
    <ligand>
        <name>ATP</name>
        <dbReference type="ChEBI" id="CHEBI:30616"/>
    </ligand>
</feature>
<comment type="caution">
    <text evidence="12">The sequence shown here is derived from an EMBL/GenBank/DDBJ whole genome shotgun (WGS) entry which is preliminary data.</text>
</comment>
<dbReference type="GO" id="GO:0005524">
    <property type="term" value="F:ATP binding"/>
    <property type="evidence" value="ECO:0007669"/>
    <property type="project" value="UniProtKB-UniRule"/>
</dbReference>
<feature type="domain" description="Protein kinase" evidence="11">
    <location>
        <begin position="13"/>
        <end position="275"/>
    </location>
</feature>
<proteinExistence type="inferred from homology"/>
<keyword evidence="5 12" id="KW-0418">Kinase</keyword>
<protein>
    <submittedName>
        <fullName evidence="12">Serine/threonine protein kinase PrkC, regulator of stationary phase</fullName>
    </submittedName>
</protein>
<comment type="catalytic activity">
    <reaction evidence="7">
        <text>L-threonyl-[protein] + ATP = O-phospho-L-threonyl-[protein] + ADP + H(+)</text>
        <dbReference type="Rhea" id="RHEA:46608"/>
        <dbReference type="Rhea" id="RHEA-COMP:11060"/>
        <dbReference type="Rhea" id="RHEA-COMP:11605"/>
        <dbReference type="ChEBI" id="CHEBI:15378"/>
        <dbReference type="ChEBI" id="CHEBI:30013"/>
        <dbReference type="ChEBI" id="CHEBI:30616"/>
        <dbReference type="ChEBI" id="CHEBI:61977"/>
        <dbReference type="ChEBI" id="CHEBI:456216"/>
        <dbReference type="EC" id="2.7.11.1"/>
    </reaction>
</comment>
<evidence type="ECO:0000256" key="8">
    <source>
        <dbReference type="ARBA" id="ARBA00048679"/>
    </source>
</evidence>
<dbReference type="PATRIC" id="fig|1264554.4.peg.98"/>
<dbReference type="STRING" id="29561.MM26B8_05070"/>
<evidence type="ECO:0000256" key="6">
    <source>
        <dbReference type="ARBA" id="ARBA00022840"/>
    </source>
</evidence>
<keyword evidence="13" id="KW-1185">Reference proteome</keyword>
<dbReference type="InterPro" id="IPR008271">
    <property type="entry name" value="Ser/Thr_kinase_AS"/>
</dbReference>
<dbReference type="InterPro" id="IPR011009">
    <property type="entry name" value="Kinase-like_dom_sf"/>
</dbReference>
<sequence>MSIIENSKIYEKYKIISNIGSGGFAKVFKVQEINDTSNTFYALKYFVSPKNSDEEISKKRFSQEIKVLSKVNSKYVAKFIDAYIGDNEQYIIMEYVDGINLKDKLSEGKLNIKTVQNYALQIADGLEELHASGIIHRDIKSNNIMITSERTVKIIDFGLALDDESQRHTQVTKIVGSLYYLAPELCKTNNKPTIKTDIYALGILIYEMLTGEYPFKGADAMQTIKKQEDSPLPDLVKIADVPQAFANVVIKATAKDPDKRYDSVYSLKTDLKTVLNPERSLEKPLDVKTIKIKKTFVDFINNKLTLYIGLGAIALLIVIIIIIAVLV</sequence>
<evidence type="ECO:0000256" key="1">
    <source>
        <dbReference type="ARBA" id="ARBA00008874"/>
    </source>
</evidence>